<comment type="caution">
    <text evidence="2">The sequence shown here is derived from an EMBL/GenBank/DDBJ whole genome shotgun (WGS) entry which is preliminary data.</text>
</comment>
<dbReference type="EMBL" id="BOPF01000001">
    <property type="protein sequence ID" value="GIJ43209.1"/>
    <property type="molecule type" value="Genomic_DNA"/>
</dbReference>
<feature type="domain" description="Methyltransferase" evidence="1">
    <location>
        <begin position="30"/>
        <end position="126"/>
    </location>
</feature>
<dbReference type="RefSeq" id="WP_203896810.1">
    <property type="nucleotide sequence ID" value="NZ_BOPF01000001.1"/>
</dbReference>
<accession>A0A8J4DMB7</accession>
<name>A0A8J4DMB7_9ACTN</name>
<evidence type="ECO:0000259" key="1">
    <source>
        <dbReference type="Pfam" id="PF13649"/>
    </source>
</evidence>
<protein>
    <recommendedName>
        <fullName evidence="1">Methyltransferase domain-containing protein</fullName>
    </recommendedName>
</protein>
<dbReference type="InterPro" id="IPR041698">
    <property type="entry name" value="Methyltransf_25"/>
</dbReference>
<dbReference type="AlphaFoldDB" id="A0A8J4DMB7"/>
<sequence length="254" mass="28219">MTDNNLMRLLGGLVEPLLAPLSPLPARAHVVQLACGTGTLSLALARRRPDLRITAIDIDPAVLDAGRVEAARDGLAVEFRTMSITALAFEDKSVDAVISRMGLLMPGIAPFDVSAREAARVLRPDGILSIAAWADLESSPYTGFGLRVLRQVLPKGTVPDFEAAFGRHERLEEHLEGFYSIDASWYRWETEYPDFDTWWAFVAEFGPLKPLFDGLDEEARHEARRVMADELRAFRTESGGYRLPATCRRITGHR</sequence>
<keyword evidence="3" id="KW-1185">Reference proteome</keyword>
<evidence type="ECO:0000313" key="2">
    <source>
        <dbReference type="EMBL" id="GIJ43209.1"/>
    </source>
</evidence>
<reference evidence="2" key="1">
    <citation type="submission" date="2021-01" db="EMBL/GenBank/DDBJ databases">
        <title>Whole genome shotgun sequence of Virgisporangium aliadipatigenens NBRC 105644.</title>
        <authorList>
            <person name="Komaki H."/>
            <person name="Tamura T."/>
        </authorList>
    </citation>
    <scope>NUCLEOTIDE SEQUENCE</scope>
    <source>
        <strain evidence="2">NBRC 105644</strain>
    </source>
</reference>
<dbReference type="SUPFAM" id="SSF53335">
    <property type="entry name" value="S-adenosyl-L-methionine-dependent methyltransferases"/>
    <property type="match status" value="1"/>
</dbReference>
<dbReference type="InterPro" id="IPR029063">
    <property type="entry name" value="SAM-dependent_MTases_sf"/>
</dbReference>
<dbReference type="Pfam" id="PF13649">
    <property type="entry name" value="Methyltransf_25"/>
    <property type="match status" value="1"/>
</dbReference>
<dbReference type="Proteomes" id="UP000619260">
    <property type="component" value="Unassembled WGS sequence"/>
</dbReference>
<proteinExistence type="predicted"/>
<gene>
    <name evidence="2" type="ORF">Val02_00950</name>
</gene>
<dbReference type="Gene3D" id="3.40.50.150">
    <property type="entry name" value="Vaccinia Virus protein VP39"/>
    <property type="match status" value="1"/>
</dbReference>
<organism evidence="2 3">
    <name type="scientific">Virgisporangium aliadipatigenens</name>
    <dbReference type="NCBI Taxonomy" id="741659"/>
    <lineage>
        <taxon>Bacteria</taxon>
        <taxon>Bacillati</taxon>
        <taxon>Actinomycetota</taxon>
        <taxon>Actinomycetes</taxon>
        <taxon>Micromonosporales</taxon>
        <taxon>Micromonosporaceae</taxon>
        <taxon>Virgisporangium</taxon>
    </lineage>
</organism>
<dbReference type="PANTHER" id="PTHR43591">
    <property type="entry name" value="METHYLTRANSFERASE"/>
    <property type="match status" value="1"/>
</dbReference>
<dbReference type="CDD" id="cd02440">
    <property type="entry name" value="AdoMet_MTases"/>
    <property type="match status" value="1"/>
</dbReference>
<evidence type="ECO:0000313" key="3">
    <source>
        <dbReference type="Proteomes" id="UP000619260"/>
    </source>
</evidence>